<feature type="region of interest" description="Disordered" evidence="9">
    <location>
        <begin position="194"/>
        <end position="286"/>
    </location>
</feature>
<feature type="region of interest" description="Disordered" evidence="9">
    <location>
        <begin position="354"/>
        <end position="403"/>
    </location>
</feature>
<evidence type="ECO:0000256" key="8">
    <source>
        <dbReference type="PROSITE-ProRule" id="PRU00175"/>
    </source>
</evidence>
<keyword evidence="12" id="KW-1185">Reference proteome</keyword>
<dbReference type="Gene3D" id="3.30.40.10">
    <property type="entry name" value="Zinc/RING finger domain, C3HC4 (zinc finger)"/>
    <property type="match status" value="1"/>
</dbReference>
<sequence>MEVPEMEGKIESHTTSAEAFVEGGIQEACHDACSICLEDFCDSDPASVTNCKHEFHLHCILEWYNTCFASCVSFGTYYVLVTAILRVIVHRCQRSSQCPMCWQSVSLKDATSQELLEAVEQERSIRVTPSRNVDIFHHPTLDDPELQQFEERIIQHIAAAAAMRRARHLGHREGPSTRSSAHGHPHFLLFSAQSSAHPSSPESVAGDGNELAEIPVGSPSTPLTSDGDEPSTSQLIAHIQTRSPSLAHRSTVSATNREGIHPNESSTTHSSTLDGDRAGPSDLQSFSDSLRSKFNAMSLRYKESLSKGTRGWKERLFSRNSSVSELGSEVKRELNAGIASVSRLMERLESRENNRVGDASLSNHLADSSIPETSNQHNVEALGRNSSRGNNSQATFSTGSDSN</sequence>
<dbReference type="InterPro" id="IPR013083">
    <property type="entry name" value="Znf_RING/FYVE/PHD"/>
</dbReference>
<evidence type="ECO:0000256" key="4">
    <source>
        <dbReference type="ARBA" id="ARBA00022723"/>
    </source>
</evidence>
<feature type="domain" description="RING-type" evidence="10">
    <location>
        <begin position="33"/>
        <end position="101"/>
    </location>
</feature>
<evidence type="ECO:0000256" key="6">
    <source>
        <dbReference type="ARBA" id="ARBA00022786"/>
    </source>
</evidence>
<protein>
    <recommendedName>
        <fullName evidence="2">RING-type E3 ubiquitin transferase</fullName>
        <ecNumber evidence="2">2.3.2.27</ecNumber>
    </recommendedName>
</protein>
<evidence type="ECO:0000313" key="11">
    <source>
        <dbReference type="EMBL" id="RYR71488.1"/>
    </source>
</evidence>
<dbReference type="PANTHER" id="PTHR46463:SF78">
    <property type="entry name" value="RING-TYPE DOMAIN-CONTAINING PROTEIN"/>
    <property type="match status" value="1"/>
</dbReference>
<dbReference type="EMBL" id="SDMP01000002">
    <property type="protein sequence ID" value="RYR71488.1"/>
    <property type="molecule type" value="Genomic_DNA"/>
</dbReference>
<dbReference type="PROSITE" id="PS50089">
    <property type="entry name" value="ZF_RING_2"/>
    <property type="match status" value="1"/>
</dbReference>
<dbReference type="Proteomes" id="UP000289738">
    <property type="component" value="Chromosome A02"/>
</dbReference>
<dbReference type="SUPFAM" id="SSF57850">
    <property type="entry name" value="RING/U-box"/>
    <property type="match status" value="1"/>
</dbReference>
<evidence type="ECO:0000313" key="12">
    <source>
        <dbReference type="Proteomes" id="UP000289738"/>
    </source>
</evidence>
<keyword evidence="4" id="KW-0479">Metal-binding</keyword>
<feature type="compositionally biased region" description="Polar residues" evidence="9">
    <location>
        <begin position="263"/>
        <end position="273"/>
    </location>
</feature>
<comment type="catalytic activity">
    <reaction evidence="1">
        <text>S-ubiquitinyl-[E2 ubiquitin-conjugating enzyme]-L-cysteine + [acceptor protein]-L-lysine = [E2 ubiquitin-conjugating enzyme]-L-cysteine + N(6)-ubiquitinyl-[acceptor protein]-L-lysine.</text>
        <dbReference type="EC" id="2.3.2.27"/>
    </reaction>
</comment>
<evidence type="ECO:0000256" key="9">
    <source>
        <dbReference type="SAM" id="MobiDB-lite"/>
    </source>
</evidence>
<keyword evidence="3" id="KW-0808">Transferase</keyword>
<evidence type="ECO:0000256" key="2">
    <source>
        <dbReference type="ARBA" id="ARBA00012483"/>
    </source>
</evidence>
<organism evidence="11 12">
    <name type="scientific">Arachis hypogaea</name>
    <name type="common">Peanut</name>
    <dbReference type="NCBI Taxonomy" id="3818"/>
    <lineage>
        <taxon>Eukaryota</taxon>
        <taxon>Viridiplantae</taxon>
        <taxon>Streptophyta</taxon>
        <taxon>Embryophyta</taxon>
        <taxon>Tracheophyta</taxon>
        <taxon>Spermatophyta</taxon>
        <taxon>Magnoliopsida</taxon>
        <taxon>eudicotyledons</taxon>
        <taxon>Gunneridae</taxon>
        <taxon>Pentapetalae</taxon>
        <taxon>rosids</taxon>
        <taxon>fabids</taxon>
        <taxon>Fabales</taxon>
        <taxon>Fabaceae</taxon>
        <taxon>Papilionoideae</taxon>
        <taxon>50 kb inversion clade</taxon>
        <taxon>dalbergioids sensu lato</taxon>
        <taxon>Dalbergieae</taxon>
        <taxon>Pterocarpus clade</taxon>
        <taxon>Arachis</taxon>
    </lineage>
</organism>
<evidence type="ECO:0000256" key="5">
    <source>
        <dbReference type="ARBA" id="ARBA00022771"/>
    </source>
</evidence>
<feature type="compositionally biased region" description="Polar residues" evidence="9">
    <location>
        <begin position="218"/>
        <end position="256"/>
    </location>
</feature>
<dbReference type="GO" id="GO:0061630">
    <property type="term" value="F:ubiquitin protein ligase activity"/>
    <property type="evidence" value="ECO:0007669"/>
    <property type="project" value="UniProtKB-EC"/>
</dbReference>
<dbReference type="AlphaFoldDB" id="A0A445E7S9"/>
<evidence type="ECO:0000256" key="1">
    <source>
        <dbReference type="ARBA" id="ARBA00000900"/>
    </source>
</evidence>
<dbReference type="SMART" id="SM00184">
    <property type="entry name" value="RING"/>
    <property type="match status" value="1"/>
</dbReference>
<keyword evidence="7" id="KW-0862">Zinc</keyword>
<keyword evidence="6" id="KW-0833">Ubl conjugation pathway</keyword>
<feature type="compositionally biased region" description="Polar residues" evidence="9">
    <location>
        <begin position="360"/>
        <end position="403"/>
    </location>
</feature>
<accession>A0A445E7S9</accession>
<gene>
    <name evidence="11" type="ORF">Ahy_A02g005743</name>
</gene>
<dbReference type="GO" id="GO:0008270">
    <property type="term" value="F:zinc ion binding"/>
    <property type="evidence" value="ECO:0007669"/>
    <property type="project" value="UniProtKB-KW"/>
</dbReference>
<name>A0A445E7S9_ARAHY</name>
<comment type="caution">
    <text evidence="11">The sequence shown here is derived from an EMBL/GenBank/DDBJ whole genome shotgun (WGS) entry which is preliminary data.</text>
</comment>
<dbReference type="STRING" id="3818.A0A445E7S9"/>
<reference evidence="11 12" key="1">
    <citation type="submission" date="2019-01" db="EMBL/GenBank/DDBJ databases">
        <title>Sequencing of cultivated peanut Arachis hypogaea provides insights into genome evolution and oil improvement.</title>
        <authorList>
            <person name="Chen X."/>
        </authorList>
    </citation>
    <scope>NUCLEOTIDE SEQUENCE [LARGE SCALE GENOMIC DNA]</scope>
    <source>
        <strain evidence="12">cv. Fuhuasheng</strain>
        <tissue evidence="11">Leaves</tissue>
    </source>
</reference>
<proteinExistence type="predicted"/>
<evidence type="ECO:0000259" key="10">
    <source>
        <dbReference type="PROSITE" id="PS50089"/>
    </source>
</evidence>
<dbReference type="PANTHER" id="PTHR46463">
    <property type="entry name" value="ZINC FINGER, RING/FYVE/PHD-TYPE"/>
    <property type="match status" value="1"/>
</dbReference>
<dbReference type="Pfam" id="PF17123">
    <property type="entry name" value="zf-RING_11"/>
    <property type="match status" value="1"/>
</dbReference>
<dbReference type="InterPro" id="IPR001841">
    <property type="entry name" value="Znf_RING"/>
</dbReference>
<evidence type="ECO:0000256" key="7">
    <source>
        <dbReference type="ARBA" id="ARBA00022833"/>
    </source>
</evidence>
<keyword evidence="5 8" id="KW-0863">Zinc-finger</keyword>
<evidence type="ECO:0000256" key="3">
    <source>
        <dbReference type="ARBA" id="ARBA00022679"/>
    </source>
</evidence>
<dbReference type="EC" id="2.3.2.27" evidence="2"/>